<dbReference type="Gene3D" id="2.60.40.1120">
    <property type="entry name" value="Carboxypeptidase-like, regulatory domain"/>
    <property type="match status" value="1"/>
</dbReference>
<reference evidence="3 5" key="2">
    <citation type="submission" date="2019-09" db="EMBL/GenBank/DDBJ databases">
        <authorList>
            <person name="Depoorter E."/>
        </authorList>
    </citation>
    <scope>NUCLEOTIDE SEQUENCE [LARGE SCALE GENOMIC DNA]</scope>
    <source>
        <strain evidence="3">LMG 24064</strain>
    </source>
</reference>
<keyword evidence="1" id="KW-0732">Signal</keyword>
<gene>
    <name evidence="3" type="ORF">BLA24064_01859</name>
    <name evidence="2" type="ORF">F7R21_30200</name>
</gene>
<evidence type="ECO:0000256" key="1">
    <source>
        <dbReference type="SAM" id="SignalP"/>
    </source>
</evidence>
<reference evidence="2 4" key="1">
    <citation type="submission" date="2019-09" db="EMBL/GenBank/DDBJ databases">
        <title>Draft genome sequences of 48 bacterial type strains from the CCUG.</title>
        <authorList>
            <person name="Tunovic T."/>
            <person name="Pineiro-Iglesias B."/>
            <person name="Unosson C."/>
            <person name="Inganas E."/>
            <person name="Ohlen M."/>
            <person name="Cardew S."/>
            <person name="Jensie-Markopoulos S."/>
            <person name="Salva-Serra F."/>
            <person name="Jaen-Luchoro D."/>
            <person name="Karlsson R."/>
            <person name="Svensson-Stadler L."/>
            <person name="Chun J."/>
            <person name="Moore E."/>
        </authorList>
    </citation>
    <scope>NUCLEOTIDE SEQUENCE [LARGE SCALE GENOMIC DNA]</scope>
    <source>
        <strain evidence="2 4">CCUG 54555</strain>
    </source>
</reference>
<dbReference type="GO" id="GO:0004180">
    <property type="term" value="F:carboxypeptidase activity"/>
    <property type="evidence" value="ECO:0007669"/>
    <property type="project" value="UniProtKB-KW"/>
</dbReference>
<proteinExistence type="predicted"/>
<evidence type="ECO:0000313" key="5">
    <source>
        <dbReference type="Proteomes" id="UP000494222"/>
    </source>
</evidence>
<feature type="chain" id="PRO_5044632930" evidence="1">
    <location>
        <begin position="30"/>
        <end position="147"/>
    </location>
</feature>
<sequence>MQYLRNVSRFAVAAALAAGLAAAASGAYAQSSDDGLPEVSQQGDVSYVSGGIGKDQSTAFERNESAWPLALRFTGKGGEYLADVHVRIVDGKGTEVLKTDARGPYMLVKLPPGRYTVHASYQGSDETRAVTVGAKGGAKAAFQWSAQ</sequence>
<dbReference type="InterPro" id="IPR013784">
    <property type="entry name" value="Carb-bd-like_fold"/>
</dbReference>
<dbReference type="RefSeq" id="WP_151068215.1">
    <property type="nucleotide sequence ID" value="NZ_CABVPL010000009.1"/>
</dbReference>
<dbReference type="AlphaFoldDB" id="A0A6H9T4I3"/>
<keyword evidence="2" id="KW-0645">Protease</keyword>
<protein>
    <submittedName>
        <fullName evidence="3">Carboxypeptidase regulatory-like domain protein</fullName>
    </submittedName>
    <submittedName>
        <fullName evidence="2">Carboxypeptidase regulatory-like domain-containing protein</fullName>
    </submittedName>
</protein>
<dbReference type="OrthoDB" id="8926484at2"/>
<dbReference type="GeneID" id="99789130"/>
<name>A0A6H9T4I3_9BURK</name>
<evidence type="ECO:0000313" key="3">
    <source>
        <dbReference type="EMBL" id="VWB41848.1"/>
    </source>
</evidence>
<keyword evidence="2" id="KW-0121">Carboxypeptidase</keyword>
<dbReference type="EMBL" id="VZOJ01000139">
    <property type="protein sequence ID" value="KAB0632116.1"/>
    <property type="molecule type" value="Genomic_DNA"/>
</dbReference>
<dbReference type="Pfam" id="PF13620">
    <property type="entry name" value="CarboxypepD_reg"/>
    <property type="match status" value="1"/>
</dbReference>
<dbReference type="GO" id="GO:0030246">
    <property type="term" value="F:carbohydrate binding"/>
    <property type="evidence" value="ECO:0007669"/>
    <property type="project" value="InterPro"/>
</dbReference>
<keyword evidence="2" id="KW-0378">Hydrolase</keyword>
<accession>A0A6H9T4I3</accession>
<dbReference type="Proteomes" id="UP000494222">
    <property type="component" value="Unassembled WGS sequence"/>
</dbReference>
<dbReference type="Proteomes" id="UP000430232">
    <property type="component" value="Unassembled WGS sequence"/>
</dbReference>
<feature type="signal peptide" evidence="1">
    <location>
        <begin position="1"/>
        <end position="29"/>
    </location>
</feature>
<dbReference type="SUPFAM" id="SSF49452">
    <property type="entry name" value="Starch-binding domain-like"/>
    <property type="match status" value="1"/>
</dbReference>
<keyword evidence="4" id="KW-1185">Reference proteome</keyword>
<dbReference type="EMBL" id="CABVPL010000009">
    <property type="protein sequence ID" value="VWB41848.1"/>
    <property type="molecule type" value="Genomic_DNA"/>
</dbReference>
<evidence type="ECO:0000313" key="2">
    <source>
        <dbReference type="EMBL" id="KAB0632116.1"/>
    </source>
</evidence>
<evidence type="ECO:0000313" key="4">
    <source>
        <dbReference type="Proteomes" id="UP000430232"/>
    </source>
</evidence>
<organism evidence="2 4">
    <name type="scientific">Burkholderia latens</name>
    <dbReference type="NCBI Taxonomy" id="488446"/>
    <lineage>
        <taxon>Bacteria</taxon>
        <taxon>Pseudomonadati</taxon>
        <taxon>Pseudomonadota</taxon>
        <taxon>Betaproteobacteria</taxon>
        <taxon>Burkholderiales</taxon>
        <taxon>Burkholderiaceae</taxon>
        <taxon>Burkholderia</taxon>
        <taxon>Burkholderia cepacia complex</taxon>
    </lineage>
</organism>